<dbReference type="Proteomes" id="UP000324222">
    <property type="component" value="Unassembled WGS sequence"/>
</dbReference>
<name>A0A5B7GGC8_PORTR</name>
<organism evidence="1 2">
    <name type="scientific">Portunus trituberculatus</name>
    <name type="common">Swimming crab</name>
    <name type="synonym">Neptunus trituberculatus</name>
    <dbReference type="NCBI Taxonomy" id="210409"/>
    <lineage>
        <taxon>Eukaryota</taxon>
        <taxon>Metazoa</taxon>
        <taxon>Ecdysozoa</taxon>
        <taxon>Arthropoda</taxon>
        <taxon>Crustacea</taxon>
        <taxon>Multicrustacea</taxon>
        <taxon>Malacostraca</taxon>
        <taxon>Eumalacostraca</taxon>
        <taxon>Eucarida</taxon>
        <taxon>Decapoda</taxon>
        <taxon>Pleocyemata</taxon>
        <taxon>Brachyura</taxon>
        <taxon>Eubrachyura</taxon>
        <taxon>Portunoidea</taxon>
        <taxon>Portunidae</taxon>
        <taxon>Portuninae</taxon>
        <taxon>Portunus</taxon>
    </lineage>
</organism>
<accession>A0A5B7GGC8</accession>
<protein>
    <submittedName>
        <fullName evidence="1">Uncharacterized protein</fullName>
    </submittedName>
</protein>
<proteinExistence type="predicted"/>
<reference evidence="1 2" key="1">
    <citation type="submission" date="2019-05" db="EMBL/GenBank/DDBJ databases">
        <title>Another draft genome of Portunus trituberculatus and its Hox gene families provides insights of decapod evolution.</title>
        <authorList>
            <person name="Jeong J.-H."/>
            <person name="Song I."/>
            <person name="Kim S."/>
            <person name="Choi T."/>
            <person name="Kim D."/>
            <person name="Ryu S."/>
            <person name="Kim W."/>
        </authorList>
    </citation>
    <scope>NUCLEOTIDE SEQUENCE [LARGE SCALE GENOMIC DNA]</scope>
    <source>
        <tissue evidence="1">Muscle</tissue>
    </source>
</reference>
<dbReference type="AlphaFoldDB" id="A0A5B7GGC8"/>
<dbReference type="OrthoDB" id="6373272at2759"/>
<sequence>MRALWALACVPSAHSSQWLDTGEILPLFRNSLDNGGVTGKFPRRQPKNVETSVEAMEVRLPQNVCPCREESWSVKGSL</sequence>
<gene>
    <name evidence="1" type="ORF">E2C01_050426</name>
</gene>
<dbReference type="EMBL" id="VSRR010013973">
    <property type="protein sequence ID" value="MPC56465.1"/>
    <property type="molecule type" value="Genomic_DNA"/>
</dbReference>
<comment type="caution">
    <text evidence="1">The sequence shown here is derived from an EMBL/GenBank/DDBJ whole genome shotgun (WGS) entry which is preliminary data.</text>
</comment>
<evidence type="ECO:0000313" key="1">
    <source>
        <dbReference type="EMBL" id="MPC56465.1"/>
    </source>
</evidence>
<evidence type="ECO:0000313" key="2">
    <source>
        <dbReference type="Proteomes" id="UP000324222"/>
    </source>
</evidence>
<keyword evidence="2" id="KW-1185">Reference proteome</keyword>